<dbReference type="STRING" id="511995.CFPG_238"/>
<reference evidence="8" key="1">
    <citation type="journal article" date="2008" name="Science">
        <title>Genome of an endosymbiont coupling N2 fixation to cellulolysis within RT protist cells in termite gut.</title>
        <authorList>
            <person name="Hongoh Y."/>
            <person name="Sharma V.K."/>
            <person name="Prakash T."/>
            <person name="Noda S."/>
            <person name="Toh H."/>
            <person name="Taylor T.D."/>
            <person name="Kudo T."/>
            <person name="Sakaki Y."/>
            <person name="Toyoda A."/>
            <person name="Hattori M."/>
            <person name="Ohkuma M."/>
        </authorList>
    </citation>
    <scope>NUCLEOTIDE SEQUENCE [LARGE SCALE GENOMIC DNA]</scope>
</reference>
<dbReference type="InterPro" id="IPR009051">
    <property type="entry name" value="Helical_ferredxn"/>
</dbReference>
<gene>
    <name evidence="7" type="ordered locus">CFPG_238</name>
</gene>
<dbReference type="PANTHER" id="PTHR43255:SF1">
    <property type="entry name" value="IRON-SULFUR-BINDING OXIDOREDUCTASE FADF-RELATED"/>
    <property type="match status" value="1"/>
</dbReference>
<keyword evidence="5" id="KW-0411">Iron-sulfur</keyword>
<dbReference type="Pfam" id="PF13183">
    <property type="entry name" value="Fer4_8"/>
    <property type="match status" value="1"/>
</dbReference>
<dbReference type="GO" id="GO:0005886">
    <property type="term" value="C:plasma membrane"/>
    <property type="evidence" value="ECO:0007669"/>
    <property type="project" value="TreeGrafter"/>
</dbReference>
<dbReference type="RefSeq" id="WP_012573262.1">
    <property type="nucleotide sequence ID" value="NC_011565.1"/>
</dbReference>
<dbReference type="SUPFAM" id="SSF46548">
    <property type="entry name" value="alpha-helical ferredoxin"/>
    <property type="match status" value="1"/>
</dbReference>
<sequence length="181" mass="21000">MNYKKILSTDILRYTGISIVRCYQCGKCSAGCPMSENMDFTPNVIMRMLQTEEKDTDEQILGSQSIWLCTSCEMCVSRCPMEINIPKIMDYLRQHSLKKGLQNKKAKRNIIPFHCSFLDSIKHTGRLNEIGLIMRYKIKTLNLLQDLDIAFRMLIKGKLPLLPEMVKKKKQLSTIFKETKK</sequence>
<dbReference type="PROSITE" id="PS51379">
    <property type="entry name" value="4FE4S_FER_2"/>
    <property type="match status" value="1"/>
</dbReference>
<dbReference type="EMBL" id="AP010656">
    <property type="protein sequence ID" value="BAG83501.1"/>
    <property type="molecule type" value="Genomic_DNA"/>
</dbReference>
<evidence type="ECO:0000313" key="7">
    <source>
        <dbReference type="EMBL" id="BAG83501.1"/>
    </source>
</evidence>
<protein>
    <submittedName>
        <fullName evidence="7">Heterodisulfide reductase subunit C</fullName>
    </submittedName>
</protein>
<dbReference type="InterPro" id="IPR017900">
    <property type="entry name" value="4Fe4S_Fe_S_CS"/>
</dbReference>
<dbReference type="GO" id="GO:0046872">
    <property type="term" value="F:metal ion binding"/>
    <property type="evidence" value="ECO:0007669"/>
    <property type="project" value="UniProtKB-KW"/>
</dbReference>
<dbReference type="HOGENOM" id="CLU_093432_1_0_10"/>
<proteinExistence type="predicted"/>
<feature type="domain" description="4Fe-4S ferredoxin-type" evidence="6">
    <location>
        <begin position="13"/>
        <end position="43"/>
    </location>
</feature>
<name>B6YQM9_AZOPC</name>
<keyword evidence="2" id="KW-0479">Metal-binding</keyword>
<evidence type="ECO:0000256" key="1">
    <source>
        <dbReference type="ARBA" id="ARBA00022485"/>
    </source>
</evidence>
<evidence type="ECO:0000256" key="5">
    <source>
        <dbReference type="ARBA" id="ARBA00023014"/>
    </source>
</evidence>
<dbReference type="InterPro" id="IPR017896">
    <property type="entry name" value="4Fe4S_Fe-S-bd"/>
</dbReference>
<accession>B6YQM9</accession>
<organism evidence="7 8">
    <name type="scientific">Azobacteroides pseudotrichonymphae genomovar. CFP2</name>
    <dbReference type="NCBI Taxonomy" id="511995"/>
    <lineage>
        <taxon>Bacteria</taxon>
        <taxon>Pseudomonadati</taxon>
        <taxon>Bacteroidota</taxon>
        <taxon>Bacteroidia</taxon>
        <taxon>Bacteroidales</taxon>
        <taxon>Candidatus Azobacteroides</taxon>
    </lineage>
</organism>
<evidence type="ECO:0000256" key="3">
    <source>
        <dbReference type="ARBA" id="ARBA00023002"/>
    </source>
</evidence>
<keyword evidence="4" id="KW-0408">Iron</keyword>
<evidence type="ECO:0000259" key="6">
    <source>
        <dbReference type="PROSITE" id="PS51379"/>
    </source>
</evidence>
<keyword evidence="1" id="KW-0004">4Fe-4S</keyword>
<dbReference type="KEGG" id="aps:CFPG_238"/>
<dbReference type="Proteomes" id="UP000000723">
    <property type="component" value="Chromosome"/>
</dbReference>
<keyword evidence="3" id="KW-0560">Oxidoreductase</keyword>
<keyword evidence="8" id="KW-1185">Reference proteome</keyword>
<dbReference type="eggNOG" id="COG1150">
    <property type="taxonomic scope" value="Bacteria"/>
</dbReference>
<dbReference type="PROSITE" id="PS00198">
    <property type="entry name" value="4FE4S_FER_1"/>
    <property type="match status" value="1"/>
</dbReference>
<evidence type="ECO:0000256" key="2">
    <source>
        <dbReference type="ARBA" id="ARBA00022723"/>
    </source>
</evidence>
<evidence type="ECO:0000256" key="4">
    <source>
        <dbReference type="ARBA" id="ARBA00023004"/>
    </source>
</evidence>
<dbReference type="InterPro" id="IPR051460">
    <property type="entry name" value="HdrC_iron-sulfur_subunit"/>
</dbReference>
<dbReference type="GO" id="GO:0016491">
    <property type="term" value="F:oxidoreductase activity"/>
    <property type="evidence" value="ECO:0007669"/>
    <property type="project" value="UniProtKB-KW"/>
</dbReference>
<dbReference type="PANTHER" id="PTHR43255">
    <property type="entry name" value="IRON-SULFUR-BINDING OXIDOREDUCTASE FADF-RELATED-RELATED"/>
    <property type="match status" value="1"/>
</dbReference>
<evidence type="ECO:0000313" key="8">
    <source>
        <dbReference type="Proteomes" id="UP000000723"/>
    </source>
</evidence>
<dbReference type="GO" id="GO:0051539">
    <property type="term" value="F:4 iron, 4 sulfur cluster binding"/>
    <property type="evidence" value="ECO:0007669"/>
    <property type="project" value="UniProtKB-KW"/>
</dbReference>
<dbReference type="Gene3D" id="1.10.1060.10">
    <property type="entry name" value="Alpha-helical ferredoxin"/>
    <property type="match status" value="1"/>
</dbReference>
<dbReference type="OrthoDB" id="9769677at2"/>
<dbReference type="AlphaFoldDB" id="B6YQM9"/>